<evidence type="ECO:0008006" key="3">
    <source>
        <dbReference type="Google" id="ProtNLM"/>
    </source>
</evidence>
<dbReference type="Proteomes" id="UP000184038">
    <property type="component" value="Unassembled WGS sequence"/>
</dbReference>
<dbReference type="STRING" id="1120996.SAMN02746066_03393"/>
<gene>
    <name evidence="1" type="ORF">SAMN02746066_03393</name>
</gene>
<dbReference type="EMBL" id="FRCP01000018">
    <property type="protein sequence ID" value="SHM81585.1"/>
    <property type="molecule type" value="Genomic_DNA"/>
</dbReference>
<reference evidence="1 2" key="1">
    <citation type="submission" date="2016-11" db="EMBL/GenBank/DDBJ databases">
        <authorList>
            <person name="Jaros S."/>
            <person name="Januszkiewicz K."/>
            <person name="Wedrychowicz H."/>
        </authorList>
    </citation>
    <scope>NUCLEOTIDE SEQUENCE [LARGE SCALE GENOMIC DNA]</scope>
    <source>
        <strain evidence="1 2">DSM 15930</strain>
    </source>
</reference>
<accession>A0A1M7LV10</accession>
<protein>
    <recommendedName>
        <fullName evidence="3">TusA-related sulfurtransferase</fullName>
    </recommendedName>
</protein>
<name>A0A1M7LV10_9FIRM</name>
<sequence length="81" mass="9315">MSQIIKPLICKYIYQLLIEAKLNGLTEITLRAGDIHNSLNLYKRLPSCCNAMRSIEGYRFVEIDNPPEGDGCNVYIKYFLD</sequence>
<keyword evidence="2" id="KW-1185">Reference proteome</keyword>
<evidence type="ECO:0000313" key="1">
    <source>
        <dbReference type="EMBL" id="SHM81585.1"/>
    </source>
</evidence>
<proteinExistence type="predicted"/>
<dbReference type="OrthoDB" id="1550740at2"/>
<organism evidence="1 2">
    <name type="scientific">Anaerosporobacter mobilis DSM 15930</name>
    <dbReference type="NCBI Taxonomy" id="1120996"/>
    <lineage>
        <taxon>Bacteria</taxon>
        <taxon>Bacillati</taxon>
        <taxon>Bacillota</taxon>
        <taxon>Clostridia</taxon>
        <taxon>Lachnospirales</taxon>
        <taxon>Lachnospiraceae</taxon>
        <taxon>Anaerosporobacter</taxon>
    </lineage>
</organism>
<dbReference type="RefSeq" id="WP_073289594.1">
    <property type="nucleotide sequence ID" value="NZ_FRCP01000018.1"/>
</dbReference>
<evidence type="ECO:0000313" key="2">
    <source>
        <dbReference type="Proteomes" id="UP000184038"/>
    </source>
</evidence>
<dbReference type="AlphaFoldDB" id="A0A1M7LV10"/>